<sequence length="2239" mass="245142">ILAGNGNDTIDSGNGNDYIDSGSGNDEIYAGDGDDTLIGGKGNDTLQGGMGSDTYVFGRDFGKDTIINYNPDNSKDTIKFIDGIVKDDISFKREANNLILTLKDDNQTSDDLLNNNSSSNSITLIDFFRKTRSYLDNAITSIEFSDNEELSLKDITNILAISSDDNSNTIEALTNDSYTIDAKGGDDFIKTGSGNDILIGGKGDDTLNGGLGNDTYKFDDDFGKDIIINYNPNFKDIDIIEFMGSINKDDISFVETNGDLVIYLKDELNSYLSKNQDLKNQTLTDILSNLTNTITIKDFYKLDYNGYSNNAITTIKFKDNSTLNIDDINILAINNTNLSNFINSKTIINSSNSYTIDESNSLVGTSITASSGDDTIIGSNFKDSIKTYSGNDNIDSKDGDDYIDAGAGNDMLIGGKGDDTLVGGSGNDTYIFGKDFGNDTIDNYDISKFRNDTIEFKDSITKDDLIFLQNGDDLMIYLKDENYSSLNDIKNLKNSIKVKNFYKMQGDLAASSIDLIKFEDKTTLNKFDISSLALKNVTKDSKKLSVVTNHNYKINTTSSSNLIVSTLGGDDDITLGGTNHLVSLGSGNDTITILDGNSKVYTGNGNDKIVLNGGNNYADAGGENDTIISGSGNDTLIGGSGDDAYIFNKEFGKDIIINTKSINTEKDIIKFSDGISKEDLIFKQDKFDLVIYLKDENYSNLNELNNLRNNIIVKNFYTLNGNEAKNIIDSIEFTNGKKLNIKAINELALLNATNDSEYLSVTTDDDYVIDALNGNDTITTLGGDDVIKAGDGNNIIKTNLGDDIIITGNGNNTIDAGSGNDIIKAGSGNDTITGGGGSDVYEFKKDYGKDIIISSGNLAIDKDIIRFVDETTANDLEFHKKDSSLIISKNIENAIEIKEFYKDNSNTISKIEFNDGSSLSLKDIINKTLLFVSDLDDDIKVITDDDYTIDALGGDDTITTLGGDDHIDGNDGNDKIYSGSGDDTLIGGSGDDLLVAGAGRDTLIGGSGDDILKGGSGNDTYKFDKNYGKDIIIDNEGNDTIEFIDSSIDLTFTQLPNRDLLISDNLNTITVKEFFKLDENNNRLSSINSIKYKGQKLNLKEITDLCLKNTSDKDDDLVVITDDSYTVNLNGGDDKITMLGGDDYIDAGKGDDIIKAGFGDDTIMPGSGNDTIYSGKGKNKIIFKPNFEHDVLYANELDEVVFKNISANSLDFIYDPNSKDLIINHNLDSLTIKNFGSKNSSIDKIVFDNEKALDKKAIIELASIVSSDDTLLLNESGKFNAGMGDDRYIITDQTGKVTINDSFELYGATKFSGNDTIEFRDVKTIQDLEFSIIKNNLIISVKENKNTFVTIENFLDKAIENLKLGGGKVFSLKDIIFDKFKPVISSSEFRLDEDSSIDASIIAFDPLNTKLTYEVVNTPTDAKFTLDDNKFTFTPNENFNGVNTIFIKVSNEYGISSFKEIKFIINSTNDAPKFNSNTKTLYDLKDIREINGSVYANDEDGDNLTYSIKSINGIDATLSMNSDFILDSKTGEFKYSLKDKFIGLEKVEIQVSDDSNASDTVVLNFNSYISTPTILTNSISLYEDENFSKKISISNPSNSKLTYELIASNKNIEYQLSGDKLFINPSKDYHGKDSITLKVTNEYGLSDTKDIAIDVKPVNDAPQFTSLNTSFRLFNELSFTSTLTASDVDGDILFFNVENTPKFGKFEVDDNGSFTYTPNKGYLGNDTVIVKVSDKEGLSDTLTINFNVDASSPIIKTTSIVLDEDTSLSKTIDVDNLSNSNLTYEIVNSSNNLQSLNIQDGILSFTPNLNYHGKDSITLKVTNEYGLSDTKEIAIDVKPVNDAPTLSLKSQTYTLRNINKTVSSIGASDVDGDDLTYKVISNPNNSNINIDKNGNFTYTANKYFLGYDKILVEISDSSLCTTKELIFNNLGYKIDNSDTDLVINKNQSISSTIDLTNFDKDDIEFSKDKDNLIVSIKESNITLEDYFTKNHSIKEIKFSDGFIDISNDNLIEPSKKWYQINSKARLNKKGIIVSNLDNASLIGSGDSDTIISLNKNAKISSSGGKSDFIYAKNDNNIISSGEGNDTIIAKGDNNQIYSYKGDDYIVAGLSAYINSGFGNDDVTMLGNNSRAYLGSGNDKAIINSSNSITYAGNGNDTITSNGNNNTLIGGNNNDTYIIDKNATNTIIKDKELINLIDGGIDTLIIKDTKKENIRFKFDGLFNKDLTINYKTNSSDEIKT</sequence>
<evidence type="ECO:0000256" key="2">
    <source>
        <dbReference type="ARBA" id="ARBA00022525"/>
    </source>
</evidence>
<comment type="caution">
    <text evidence="5">The sequence shown here is derived from an EMBL/GenBank/DDBJ whole genome shotgun (WGS) entry which is preliminary data.</text>
</comment>
<dbReference type="EMBL" id="VWSJ01000030">
    <property type="protein sequence ID" value="MSN96943.1"/>
    <property type="molecule type" value="Genomic_DNA"/>
</dbReference>
<dbReference type="InterPro" id="IPR018511">
    <property type="entry name" value="Hemolysin-typ_Ca-bd_CS"/>
</dbReference>
<dbReference type="InterPro" id="IPR002126">
    <property type="entry name" value="Cadherin-like_dom"/>
</dbReference>
<dbReference type="InterPro" id="IPR050557">
    <property type="entry name" value="RTX_toxin/Mannuronan_C5-epim"/>
</dbReference>
<dbReference type="SUPFAM" id="SSF51120">
    <property type="entry name" value="beta-Roll"/>
    <property type="match status" value="8"/>
</dbReference>
<name>A0A6L5WM88_9BACT</name>
<comment type="subcellular location">
    <subcellularLocation>
        <location evidence="1">Secreted</location>
    </subcellularLocation>
</comment>
<accession>A0A6L5WM88</accession>
<dbReference type="GO" id="GO:0005576">
    <property type="term" value="C:extracellular region"/>
    <property type="evidence" value="ECO:0007669"/>
    <property type="project" value="UniProtKB-SubCell"/>
</dbReference>
<dbReference type="NCBIfam" id="NF012211">
    <property type="entry name" value="tand_rpt_95"/>
    <property type="match status" value="4"/>
</dbReference>
<dbReference type="Gene3D" id="2.150.10.10">
    <property type="entry name" value="Serralysin-like metalloprotease, C-terminal"/>
    <property type="match status" value="5"/>
</dbReference>
<dbReference type="PRINTS" id="PR00313">
    <property type="entry name" value="CABNDNGRPT"/>
</dbReference>
<feature type="non-terminal residue" evidence="5">
    <location>
        <position position="2239"/>
    </location>
</feature>
<evidence type="ECO:0000259" key="4">
    <source>
        <dbReference type="PROSITE" id="PS50268"/>
    </source>
</evidence>
<dbReference type="PROSITE" id="PS50268">
    <property type="entry name" value="CADHERIN_2"/>
    <property type="match status" value="1"/>
</dbReference>
<organism evidence="5 6">
    <name type="scientific">Campylobacter portucalensis</name>
    <dbReference type="NCBI Taxonomy" id="2608384"/>
    <lineage>
        <taxon>Bacteria</taxon>
        <taxon>Pseudomonadati</taxon>
        <taxon>Campylobacterota</taxon>
        <taxon>Epsilonproteobacteria</taxon>
        <taxon>Campylobacterales</taxon>
        <taxon>Campylobacteraceae</taxon>
        <taxon>Campylobacter</taxon>
    </lineage>
</organism>
<proteinExistence type="predicted"/>
<feature type="non-terminal residue" evidence="5">
    <location>
        <position position="1"/>
    </location>
</feature>
<evidence type="ECO:0000313" key="5">
    <source>
        <dbReference type="EMBL" id="MSN96943.1"/>
    </source>
</evidence>
<reference evidence="5 6" key="1">
    <citation type="submission" date="2019-09" db="EMBL/GenBank/DDBJ databases">
        <authorList>
            <person name="Silva M."/>
            <person name="Pereira G."/>
            <person name="Lopes-Da-Costa L."/>
            <person name="Silva E."/>
        </authorList>
    </citation>
    <scope>NUCLEOTIDE SEQUENCE [LARGE SCALE GENOMIC DNA]</scope>
    <source>
        <strain evidence="5 6">FMV-PI01</strain>
    </source>
</reference>
<dbReference type="Gene3D" id="2.60.40.3440">
    <property type="match status" value="1"/>
</dbReference>
<dbReference type="GO" id="GO:0016020">
    <property type="term" value="C:membrane"/>
    <property type="evidence" value="ECO:0007669"/>
    <property type="project" value="InterPro"/>
</dbReference>
<reference evidence="5 6" key="2">
    <citation type="submission" date="2020-03" db="EMBL/GenBank/DDBJ databases">
        <title>Campylobacter portucalensis sp. nov., a new species of Campylobacter isolated from the reproductive tract of bulls.</title>
        <authorList>
            <person name="Silva M.F."/>
            <person name="Pereira G."/>
            <person name="Carneiro C."/>
            <person name="Hemphill A."/>
            <person name="Mateus L."/>
            <person name="Lopes-Da-Costa L."/>
            <person name="Silva E."/>
        </authorList>
    </citation>
    <scope>NUCLEOTIDE SEQUENCE [LARGE SCALE GENOMIC DNA]</scope>
    <source>
        <strain evidence="5 6">FMV-PI01</strain>
    </source>
</reference>
<evidence type="ECO:0000256" key="1">
    <source>
        <dbReference type="ARBA" id="ARBA00004613"/>
    </source>
</evidence>
<dbReference type="Gene3D" id="2.160.20.160">
    <property type="match status" value="1"/>
</dbReference>
<feature type="region of interest" description="Disordered" evidence="3">
    <location>
        <begin position="1"/>
        <end position="25"/>
    </location>
</feature>
<dbReference type="RefSeq" id="WP_154571198.1">
    <property type="nucleotide sequence ID" value="NZ_VWSJ01000030.1"/>
</dbReference>
<dbReference type="Proteomes" id="UP000476338">
    <property type="component" value="Unassembled WGS sequence"/>
</dbReference>
<dbReference type="Pfam" id="PF00353">
    <property type="entry name" value="HemolysinCabind"/>
    <property type="match status" value="12"/>
</dbReference>
<protein>
    <submittedName>
        <fullName evidence="5">Tandem-95 repeat protein</fullName>
    </submittedName>
</protein>
<feature type="domain" description="Cadherin" evidence="4">
    <location>
        <begin position="1773"/>
        <end position="1846"/>
    </location>
</feature>
<feature type="compositionally biased region" description="Polar residues" evidence="3">
    <location>
        <begin position="1"/>
        <end position="15"/>
    </location>
</feature>
<gene>
    <name evidence="5" type="ORF">F1B92_07195</name>
</gene>
<dbReference type="PANTHER" id="PTHR38340:SF1">
    <property type="entry name" value="S-LAYER PROTEIN"/>
    <property type="match status" value="1"/>
</dbReference>
<dbReference type="GO" id="GO:0007156">
    <property type="term" value="P:homophilic cell adhesion via plasma membrane adhesion molecules"/>
    <property type="evidence" value="ECO:0007669"/>
    <property type="project" value="InterPro"/>
</dbReference>
<dbReference type="InterPro" id="IPR001343">
    <property type="entry name" value="Hemolysn_Ca-bd"/>
</dbReference>
<evidence type="ECO:0000256" key="3">
    <source>
        <dbReference type="SAM" id="MobiDB-lite"/>
    </source>
</evidence>
<keyword evidence="2" id="KW-0964">Secreted</keyword>
<dbReference type="Pfam" id="PF17963">
    <property type="entry name" value="Big_9"/>
    <property type="match status" value="5"/>
</dbReference>
<dbReference type="PROSITE" id="PS00330">
    <property type="entry name" value="HEMOLYSIN_CALCIUM"/>
    <property type="match status" value="10"/>
</dbReference>
<dbReference type="InterPro" id="IPR011049">
    <property type="entry name" value="Serralysin-like_metalloprot_C"/>
</dbReference>
<keyword evidence="6" id="KW-1185">Reference proteome</keyword>
<dbReference type="GO" id="GO:0005509">
    <property type="term" value="F:calcium ion binding"/>
    <property type="evidence" value="ECO:0007669"/>
    <property type="project" value="InterPro"/>
</dbReference>
<evidence type="ECO:0000313" key="6">
    <source>
        <dbReference type="Proteomes" id="UP000476338"/>
    </source>
</evidence>
<dbReference type="PANTHER" id="PTHR38340">
    <property type="entry name" value="S-LAYER PROTEIN"/>
    <property type="match status" value="1"/>
</dbReference>
<dbReference type="CDD" id="cd11304">
    <property type="entry name" value="Cadherin_repeat"/>
    <property type="match status" value="1"/>
</dbReference>